<keyword evidence="1" id="KW-1133">Transmembrane helix</keyword>
<evidence type="ECO:0000313" key="2">
    <source>
        <dbReference type="EMBL" id="SPE21652.1"/>
    </source>
</evidence>
<dbReference type="Proteomes" id="UP000239735">
    <property type="component" value="Unassembled WGS sequence"/>
</dbReference>
<dbReference type="OrthoDB" id="120305at2"/>
<evidence type="ECO:0008006" key="4">
    <source>
        <dbReference type="Google" id="ProtNLM"/>
    </source>
</evidence>
<name>A0A2N9LED4_9BACT</name>
<keyword evidence="1" id="KW-0812">Transmembrane</keyword>
<keyword evidence="1" id="KW-0472">Membrane</keyword>
<proteinExistence type="predicted"/>
<evidence type="ECO:0000313" key="3">
    <source>
        <dbReference type="Proteomes" id="UP000239735"/>
    </source>
</evidence>
<sequence>MGTDIHETFEQMIDETLAGNVEREKEESLRRHLQDCARCQEYLAASTRVIAGLRGFSFDVDPASQAKVCAVMRQRAQQMEAAPTSGRRMAWISIAALILTVGGSFVDLQFGGLIASAFDIQRAQMQQGVIAFGIVPSLCLLILIPILLKLSAGGTGRQERIR</sequence>
<evidence type="ECO:0000256" key="1">
    <source>
        <dbReference type="SAM" id="Phobius"/>
    </source>
</evidence>
<dbReference type="EMBL" id="OKRB01000089">
    <property type="protein sequence ID" value="SPE21652.1"/>
    <property type="molecule type" value="Genomic_DNA"/>
</dbReference>
<protein>
    <recommendedName>
        <fullName evidence="4">Zinc-finger domain-containing protein</fullName>
    </recommendedName>
</protein>
<reference evidence="3" key="1">
    <citation type="submission" date="2018-02" db="EMBL/GenBank/DDBJ databases">
        <authorList>
            <person name="Hausmann B."/>
        </authorList>
    </citation>
    <scope>NUCLEOTIDE SEQUENCE [LARGE SCALE GENOMIC DNA]</scope>
    <source>
        <strain evidence="3">Peat soil MAG SbA5</strain>
    </source>
</reference>
<gene>
    <name evidence="2" type="ORF">SBA5_320024</name>
</gene>
<organism evidence="2 3">
    <name type="scientific">Candidatus Sulfuritelmatomonas gaucii</name>
    <dbReference type="NCBI Taxonomy" id="2043161"/>
    <lineage>
        <taxon>Bacteria</taxon>
        <taxon>Pseudomonadati</taxon>
        <taxon>Acidobacteriota</taxon>
        <taxon>Terriglobia</taxon>
        <taxon>Terriglobales</taxon>
        <taxon>Acidobacteriaceae</taxon>
        <taxon>Candidatus Sulfuritelmatomonas</taxon>
    </lineage>
</organism>
<feature type="transmembrane region" description="Helical" evidence="1">
    <location>
        <begin position="89"/>
        <end position="110"/>
    </location>
</feature>
<accession>A0A2N9LED4</accession>
<dbReference type="AlphaFoldDB" id="A0A2N9LED4"/>
<feature type="transmembrane region" description="Helical" evidence="1">
    <location>
        <begin position="130"/>
        <end position="152"/>
    </location>
</feature>